<dbReference type="PROSITE" id="PS50113">
    <property type="entry name" value="PAC"/>
    <property type="match status" value="3"/>
</dbReference>
<dbReference type="InterPro" id="IPR006189">
    <property type="entry name" value="CHASE_dom"/>
</dbReference>
<evidence type="ECO:0000256" key="5">
    <source>
        <dbReference type="ARBA" id="ARBA00022679"/>
    </source>
</evidence>
<evidence type="ECO:0000256" key="9">
    <source>
        <dbReference type="ARBA" id="ARBA00023136"/>
    </source>
</evidence>
<dbReference type="SUPFAM" id="SSF55785">
    <property type="entry name" value="PYP-like sensor domain (PAS domain)"/>
    <property type="match status" value="3"/>
</dbReference>
<evidence type="ECO:0000256" key="10">
    <source>
        <dbReference type="SAM" id="Coils"/>
    </source>
</evidence>
<dbReference type="PROSITE" id="PS50839">
    <property type="entry name" value="CHASE"/>
    <property type="match status" value="1"/>
</dbReference>
<dbReference type="Gene3D" id="3.30.450.350">
    <property type="entry name" value="CHASE domain"/>
    <property type="match status" value="1"/>
</dbReference>
<evidence type="ECO:0000313" key="17">
    <source>
        <dbReference type="Proteomes" id="UP001595952"/>
    </source>
</evidence>
<dbReference type="Gene3D" id="1.10.287.130">
    <property type="match status" value="1"/>
</dbReference>
<evidence type="ECO:0000256" key="4">
    <source>
        <dbReference type="ARBA" id="ARBA00022553"/>
    </source>
</evidence>
<keyword evidence="5" id="KW-0808">Transferase</keyword>
<dbReference type="RefSeq" id="WP_380062290.1">
    <property type="nucleotide sequence ID" value="NZ_JBHSEI010000010.1"/>
</dbReference>
<evidence type="ECO:0000256" key="7">
    <source>
        <dbReference type="ARBA" id="ARBA00022777"/>
    </source>
</evidence>
<dbReference type="NCBIfam" id="TIGR00229">
    <property type="entry name" value="sensory_box"/>
    <property type="match status" value="2"/>
</dbReference>
<evidence type="ECO:0000256" key="11">
    <source>
        <dbReference type="SAM" id="Phobius"/>
    </source>
</evidence>
<comment type="catalytic activity">
    <reaction evidence="1">
        <text>ATP + protein L-histidine = ADP + protein N-phospho-L-histidine.</text>
        <dbReference type="EC" id="2.7.13.3"/>
    </reaction>
</comment>
<evidence type="ECO:0000259" key="14">
    <source>
        <dbReference type="PROSITE" id="PS50113"/>
    </source>
</evidence>
<dbReference type="Pfam" id="PF08447">
    <property type="entry name" value="PAS_3"/>
    <property type="match status" value="1"/>
</dbReference>
<dbReference type="Proteomes" id="UP001595952">
    <property type="component" value="Unassembled WGS sequence"/>
</dbReference>
<keyword evidence="9 11" id="KW-0472">Membrane</keyword>
<accession>A0ABV9IAE2</accession>
<evidence type="ECO:0000256" key="1">
    <source>
        <dbReference type="ARBA" id="ARBA00000085"/>
    </source>
</evidence>
<dbReference type="SUPFAM" id="SSF47384">
    <property type="entry name" value="Homodimeric domain of signal transducing histidine kinase"/>
    <property type="match status" value="1"/>
</dbReference>
<dbReference type="InterPro" id="IPR013655">
    <property type="entry name" value="PAS_fold_3"/>
</dbReference>
<dbReference type="InterPro" id="IPR004358">
    <property type="entry name" value="Sig_transdc_His_kin-like_C"/>
</dbReference>
<dbReference type="EC" id="2.7.13.3" evidence="3"/>
<dbReference type="InterPro" id="IPR005467">
    <property type="entry name" value="His_kinase_dom"/>
</dbReference>
<dbReference type="PROSITE" id="PS50112">
    <property type="entry name" value="PAS"/>
    <property type="match status" value="1"/>
</dbReference>
<dbReference type="InterPro" id="IPR050351">
    <property type="entry name" value="BphY/WalK/GraS-like"/>
</dbReference>
<feature type="domain" description="CHASE" evidence="15">
    <location>
        <begin position="149"/>
        <end position="241"/>
    </location>
</feature>
<evidence type="ECO:0000256" key="3">
    <source>
        <dbReference type="ARBA" id="ARBA00012438"/>
    </source>
</evidence>
<name>A0ABV9IAE2_9DEIO</name>
<dbReference type="InterPro" id="IPR035965">
    <property type="entry name" value="PAS-like_dom_sf"/>
</dbReference>
<dbReference type="SUPFAM" id="SSF55874">
    <property type="entry name" value="ATPase domain of HSP90 chaperone/DNA topoisomerase II/histidine kinase"/>
    <property type="match status" value="1"/>
</dbReference>
<feature type="domain" description="PAS" evidence="13">
    <location>
        <begin position="582"/>
        <end position="621"/>
    </location>
</feature>
<feature type="domain" description="PAC" evidence="14">
    <location>
        <begin position="528"/>
        <end position="581"/>
    </location>
</feature>
<organism evidence="16 17">
    <name type="scientific">Deinococcus hohokamensis</name>
    <dbReference type="NCBI Taxonomy" id="309883"/>
    <lineage>
        <taxon>Bacteria</taxon>
        <taxon>Thermotogati</taxon>
        <taxon>Deinococcota</taxon>
        <taxon>Deinococci</taxon>
        <taxon>Deinococcales</taxon>
        <taxon>Deinococcaceae</taxon>
        <taxon>Deinococcus</taxon>
    </lineage>
</organism>
<dbReference type="SUPFAM" id="SSF55781">
    <property type="entry name" value="GAF domain-like"/>
    <property type="match status" value="1"/>
</dbReference>
<feature type="transmembrane region" description="Helical" evidence="11">
    <location>
        <begin position="20"/>
        <end position="40"/>
    </location>
</feature>
<dbReference type="SMART" id="SM01079">
    <property type="entry name" value="CHASE"/>
    <property type="match status" value="1"/>
</dbReference>
<dbReference type="Gene3D" id="3.30.450.20">
    <property type="entry name" value="PAS domain"/>
    <property type="match status" value="3"/>
</dbReference>
<dbReference type="Pfam" id="PF00512">
    <property type="entry name" value="HisKA"/>
    <property type="match status" value="1"/>
</dbReference>
<sequence length="1108" mass="123429">MSAPETAPRQRDWLHWAPLTLLLTILTLSVALALLATRYVNIEQQARFVRATDAHTLALRERLAQYEGVLLSARATMSLQPELMAQRDFAAYAARLSLSGRLPGVQGLGYSLWVPDGNVARVLPELRRKVRPDYAVRRDRQPQTALGLIAMIAPPTATNLQALGHDMYSEPERRSAFDRARAQDSMQATPPLRLYQRGPDGQQLRGFLLVLPEWGPGGQRRREPRGFVYLALQADEFLASLNGPDAPGPLSAQILLAGQPMMTLAAAPTSFRQTEQLNLAGLSWTVQYAAAESFGRGLSSALPMLSVVFGLLIGGLAYWLMQAQVSGRRRAEALNHTLAQARSQQALAHAEFEAIFQSMQDAAAFTDANGHIRRVNRAMGTLFRQPLGQLLGQPLAQLHLDHRLESRSTFQALTTPYRREDGTVFSGETQRSEVRSEGGELLGVLEVLRDVTERLEAERAVQAAQRRAAEVLDAIPHVLWVSDAQEQVTYLNALYRERFGTGPIAAHLDPLDLGSYQALWRRAHALSGAAQSEVRLQVGGASRWHVLRVNPVRSERGEILEWVASATDIHDRLVAERLAQRNEQRYRGVLEGMPQIVWLTDPRGTPTYFNRRWEEYVGHERATQGFLQLLHPNDRAEYQARWASAITTLRPFEAEHRLLGAQGHYRTFVTRGSPVLDAQGQVIEWVGTSTDVDDPVYAEAAARLLADITERLATPLGDRRMARALRYREALDLLTVRFAETAAVWISVDEPLAVSHALPGWSRSPLREAFEAQVRRVLDTGEPQFTNDAALLHEVNATEALLVPLLARDGTRFGVLGLSFRQPLQDRDHELALDLGGRFAAALENDALRARAESAQRDLEQLNQSLEERVERRTRELEATARELEAFSYSVSHDLRTPLRHIVGFADLLRKDLGTGLSPKSARYLSVITEASTRMSQLIDDLLAFSRMSRQELRSVPVDLTALAWASWQGLEPDRQGRDIQFSLGELPTVPGDPALLGLVFTNLLSNAIKYTRTRPTAVIEVSGWTDARRVTVQVRDNGVGFDPRYADKLFGVFQRLHRAEEFEGIGIGLANVRRIVTRHGGEVTADSQPDQGATFTVTLPLERPHDD</sequence>
<proteinExistence type="predicted"/>
<gene>
    <name evidence="16" type="ORF">ACFO0D_13205</name>
</gene>
<dbReference type="Gene3D" id="3.30.565.10">
    <property type="entry name" value="Histidine kinase-like ATPase, C-terminal domain"/>
    <property type="match status" value="1"/>
</dbReference>
<dbReference type="PROSITE" id="PS50109">
    <property type="entry name" value="HIS_KIN"/>
    <property type="match status" value="1"/>
</dbReference>
<evidence type="ECO:0000259" key="13">
    <source>
        <dbReference type="PROSITE" id="PS50112"/>
    </source>
</evidence>
<feature type="transmembrane region" description="Helical" evidence="11">
    <location>
        <begin position="301"/>
        <end position="321"/>
    </location>
</feature>
<dbReference type="Pfam" id="PF02518">
    <property type="entry name" value="HATPase_c"/>
    <property type="match status" value="1"/>
</dbReference>
<dbReference type="PANTHER" id="PTHR42878:SF15">
    <property type="entry name" value="BACTERIOPHYTOCHROME"/>
    <property type="match status" value="1"/>
</dbReference>
<dbReference type="Pfam" id="PF03924">
    <property type="entry name" value="CHASE"/>
    <property type="match status" value="1"/>
</dbReference>
<evidence type="ECO:0000313" key="16">
    <source>
        <dbReference type="EMBL" id="MFC4639292.1"/>
    </source>
</evidence>
<reference evidence="17" key="1">
    <citation type="journal article" date="2019" name="Int. J. Syst. Evol. Microbiol.">
        <title>The Global Catalogue of Microorganisms (GCM) 10K type strain sequencing project: providing services to taxonomists for standard genome sequencing and annotation.</title>
        <authorList>
            <consortium name="The Broad Institute Genomics Platform"/>
            <consortium name="The Broad Institute Genome Sequencing Center for Infectious Disease"/>
            <person name="Wu L."/>
            <person name="Ma J."/>
        </authorList>
    </citation>
    <scope>NUCLEOTIDE SEQUENCE [LARGE SCALE GENOMIC DNA]</scope>
    <source>
        <strain evidence="17">CCUG 55995</strain>
    </source>
</reference>
<dbReference type="InterPro" id="IPR036890">
    <property type="entry name" value="HATPase_C_sf"/>
</dbReference>
<evidence type="ECO:0000256" key="8">
    <source>
        <dbReference type="ARBA" id="ARBA00022989"/>
    </source>
</evidence>
<dbReference type="SMART" id="SM00388">
    <property type="entry name" value="HisKA"/>
    <property type="match status" value="1"/>
</dbReference>
<keyword evidence="8 11" id="KW-1133">Transmembrane helix</keyword>
<feature type="domain" description="PAC" evidence="14">
    <location>
        <begin position="652"/>
        <end position="704"/>
    </location>
</feature>
<evidence type="ECO:0000259" key="15">
    <source>
        <dbReference type="PROSITE" id="PS50839"/>
    </source>
</evidence>
<comment type="subcellular location">
    <subcellularLocation>
        <location evidence="2">Membrane</location>
    </subcellularLocation>
</comment>
<dbReference type="EMBL" id="JBHSEI010000010">
    <property type="protein sequence ID" value="MFC4639292.1"/>
    <property type="molecule type" value="Genomic_DNA"/>
</dbReference>
<comment type="caution">
    <text evidence="16">The sequence shown here is derived from an EMBL/GenBank/DDBJ whole genome shotgun (WGS) entry which is preliminary data.</text>
</comment>
<keyword evidence="6 11" id="KW-0812">Transmembrane</keyword>
<dbReference type="SMART" id="SM00086">
    <property type="entry name" value="PAC"/>
    <property type="match status" value="3"/>
</dbReference>
<dbReference type="InterPro" id="IPR003661">
    <property type="entry name" value="HisK_dim/P_dom"/>
</dbReference>
<dbReference type="PANTHER" id="PTHR42878">
    <property type="entry name" value="TWO-COMPONENT HISTIDINE KINASE"/>
    <property type="match status" value="1"/>
</dbReference>
<dbReference type="InterPro" id="IPR036097">
    <property type="entry name" value="HisK_dim/P_sf"/>
</dbReference>
<feature type="domain" description="PAC" evidence="14">
    <location>
        <begin position="411"/>
        <end position="463"/>
    </location>
</feature>
<keyword evidence="7" id="KW-0418">Kinase</keyword>
<dbReference type="Pfam" id="PF00989">
    <property type="entry name" value="PAS"/>
    <property type="match status" value="1"/>
</dbReference>
<dbReference type="InterPro" id="IPR000700">
    <property type="entry name" value="PAS-assoc_C"/>
</dbReference>
<dbReference type="InterPro" id="IPR001610">
    <property type="entry name" value="PAC"/>
</dbReference>
<dbReference type="SMART" id="SM00091">
    <property type="entry name" value="PAS"/>
    <property type="match status" value="3"/>
</dbReference>
<dbReference type="CDD" id="cd00082">
    <property type="entry name" value="HisKA"/>
    <property type="match status" value="1"/>
</dbReference>
<dbReference type="InterPro" id="IPR042240">
    <property type="entry name" value="CHASE_sf"/>
</dbReference>
<evidence type="ECO:0000259" key="12">
    <source>
        <dbReference type="PROSITE" id="PS50109"/>
    </source>
</evidence>
<dbReference type="PRINTS" id="PR00344">
    <property type="entry name" value="BCTRLSENSOR"/>
</dbReference>
<evidence type="ECO:0000256" key="2">
    <source>
        <dbReference type="ARBA" id="ARBA00004370"/>
    </source>
</evidence>
<keyword evidence="4" id="KW-0597">Phosphoprotein</keyword>
<evidence type="ECO:0000256" key="6">
    <source>
        <dbReference type="ARBA" id="ARBA00022692"/>
    </source>
</evidence>
<protein>
    <recommendedName>
        <fullName evidence="3">histidine kinase</fullName>
        <ecNumber evidence="3">2.7.13.3</ecNumber>
    </recommendedName>
</protein>
<keyword evidence="17" id="KW-1185">Reference proteome</keyword>
<dbReference type="InterPro" id="IPR000014">
    <property type="entry name" value="PAS"/>
</dbReference>
<dbReference type="InterPro" id="IPR013767">
    <property type="entry name" value="PAS_fold"/>
</dbReference>
<dbReference type="SMART" id="SM00387">
    <property type="entry name" value="HATPase_c"/>
    <property type="match status" value="1"/>
</dbReference>
<dbReference type="CDD" id="cd00130">
    <property type="entry name" value="PAS"/>
    <property type="match status" value="3"/>
</dbReference>
<feature type="coiled-coil region" evidence="10">
    <location>
        <begin position="845"/>
        <end position="883"/>
    </location>
</feature>
<keyword evidence="10" id="KW-0175">Coiled coil</keyword>
<dbReference type="InterPro" id="IPR003594">
    <property type="entry name" value="HATPase_dom"/>
</dbReference>
<feature type="domain" description="Histidine kinase" evidence="12">
    <location>
        <begin position="890"/>
        <end position="1104"/>
    </location>
</feature>